<keyword evidence="2" id="KW-0808">Transferase</keyword>
<dbReference type="SUPFAM" id="SSF53335">
    <property type="entry name" value="S-adenosyl-L-methionine-dependent methyltransferases"/>
    <property type="match status" value="1"/>
</dbReference>
<dbReference type="InterPro" id="IPR029063">
    <property type="entry name" value="SAM-dependent_MTases_sf"/>
</dbReference>
<dbReference type="EMBL" id="BAAAXZ010000081">
    <property type="protein sequence ID" value="GAA2925275.1"/>
    <property type="molecule type" value="Genomic_DNA"/>
</dbReference>
<evidence type="ECO:0000313" key="4">
    <source>
        <dbReference type="Proteomes" id="UP001501102"/>
    </source>
</evidence>
<evidence type="ECO:0000256" key="1">
    <source>
        <dbReference type="ARBA" id="ARBA00022603"/>
    </source>
</evidence>
<sequence length="66" mass="6843">MFEVDHPDTQQWKRQQAAAAGIGVPPSLAFVPVDFEGDALAGALDAAGLDRAAGPRFSCGSGSRRT</sequence>
<dbReference type="Pfam" id="PF04072">
    <property type="entry name" value="LCM"/>
    <property type="match status" value="1"/>
</dbReference>
<dbReference type="Proteomes" id="UP001501102">
    <property type="component" value="Unassembled WGS sequence"/>
</dbReference>
<accession>A0ABN3WT51</accession>
<dbReference type="InterPro" id="IPR007213">
    <property type="entry name" value="Ppm1/Ppm2/Tcmp"/>
</dbReference>
<reference evidence="3 4" key="1">
    <citation type="journal article" date="2019" name="Int. J. Syst. Evol. Microbiol.">
        <title>The Global Catalogue of Microorganisms (GCM) 10K type strain sequencing project: providing services to taxonomists for standard genome sequencing and annotation.</title>
        <authorList>
            <consortium name="The Broad Institute Genomics Platform"/>
            <consortium name="The Broad Institute Genome Sequencing Center for Infectious Disease"/>
            <person name="Wu L."/>
            <person name="Ma J."/>
        </authorList>
    </citation>
    <scope>NUCLEOTIDE SEQUENCE [LARGE SCALE GENOMIC DNA]</scope>
    <source>
        <strain evidence="3 4">JCM 4087</strain>
    </source>
</reference>
<gene>
    <name evidence="3" type="ORF">GCM10020221_21550</name>
</gene>
<dbReference type="Gene3D" id="3.40.50.150">
    <property type="entry name" value="Vaccinia Virus protein VP39"/>
    <property type="match status" value="1"/>
</dbReference>
<evidence type="ECO:0000313" key="3">
    <source>
        <dbReference type="EMBL" id="GAA2925275.1"/>
    </source>
</evidence>
<proteinExistence type="predicted"/>
<keyword evidence="1" id="KW-0489">Methyltransferase</keyword>
<protein>
    <submittedName>
        <fullName evidence="3">Uncharacterized protein</fullName>
    </submittedName>
</protein>
<name>A0ABN3WT51_STRTU</name>
<organism evidence="3 4">
    <name type="scientific">Streptomyces thioluteus</name>
    <dbReference type="NCBI Taxonomy" id="66431"/>
    <lineage>
        <taxon>Bacteria</taxon>
        <taxon>Bacillati</taxon>
        <taxon>Actinomycetota</taxon>
        <taxon>Actinomycetes</taxon>
        <taxon>Kitasatosporales</taxon>
        <taxon>Streptomycetaceae</taxon>
        <taxon>Streptomyces</taxon>
    </lineage>
</organism>
<evidence type="ECO:0000256" key="2">
    <source>
        <dbReference type="ARBA" id="ARBA00022679"/>
    </source>
</evidence>
<comment type="caution">
    <text evidence="3">The sequence shown here is derived from an EMBL/GenBank/DDBJ whole genome shotgun (WGS) entry which is preliminary data.</text>
</comment>
<keyword evidence="4" id="KW-1185">Reference proteome</keyword>